<dbReference type="AlphaFoldDB" id="A0A0T6LUZ3"/>
<reference evidence="1 2" key="1">
    <citation type="submission" date="2015-10" db="EMBL/GenBank/DDBJ databases">
        <title>Draft genome sequence of pyrrolomycin-producing Streptomyces vitaminophilus.</title>
        <authorList>
            <person name="Graham D.E."/>
            <person name="Mahan K.M."/>
            <person name="Klingeman D.M."/>
            <person name="Hettich R.L."/>
            <person name="Parry R.J."/>
        </authorList>
    </citation>
    <scope>NUCLEOTIDE SEQUENCE [LARGE SCALE GENOMIC DNA]</scope>
    <source>
        <strain evidence="1 2">ATCC 31673</strain>
    </source>
</reference>
<name>A0A0T6LUZ3_WENVI</name>
<sequence>MLVCHARWGVLEDGYDGVAGGALPGVEACAVLTRGHIVLMPGDGAFGSDPLAGERPVCDRYTYDRLRPHVIASLADQFAELAESARAAADASSANGRRKVTFHPHLLHNSAAPVR</sequence>
<dbReference type="Proteomes" id="UP000050867">
    <property type="component" value="Unassembled WGS sequence"/>
</dbReference>
<protein>
    <submittedName>
        <fullName evidence="1">Uncharacterized protein</fullName>
    </submittedName>
</protein>
<keyword evidence="2" id="KW-1185">Reference proteome</keyword>
<dbReference type="EMBL" id="LLZU01000010">
    <property type="protein sequence ID" value="KRV49833.1"/>
    <property type="molecule type" value="Genomic_DNA"/>
</dbReference>
<proteinExistence type="predicted"/>
<gene>
    <name evidence="1" type="ORF">AQ490_19300</name>
</gene>
<dbReference type="RefSeq" id="WP_018386751.1">
    <property type="nucleotide sequence ID" value="NZ_LLZU01000010.1"/>
</dbReference>
<organism evidence="1 2">
    <name type="scientific">Wenjunlia vitaminophila</name>
    <name type="common">Streptomyces vitaminophilus</name>
    <dbReference type="NCBI Taxonomy" id="76728"/>
    <lineage>
        <taxon>Bacteria</taxon>
        <taxon>Bacillati</taxon>
        <taxon>Actinomycetota</taxon>
        <taxon>Actinomycetes</taxon>
        <taxon>Kitasatosporales</taxon>
        <taxon>Streptomycetaceae</taxon>
        <taxon>Wenjunlia</taxon>
    </lineage>
</organism>
<dbReference type="STRING" id="76728.AQ490_19300"/>
<evidence type="ECO:0000313" key="1">
    <source>
        <dbReference type="EMBL" id="KRV49833.1"/>
    </source>
</evidence>
<accession>A0A0T6LUZ3</accession>
<comment type="caution">
    <text evidence="1">The sequence shown here is derived from an EMBL/GenBank/DDBJ whole genome shotgun (WGS) entry which is preliminary data.</text>
</comment>
<evidence type="ECO:0000313" key="2">
    <source>
        <dbReference type="Proteomes" id="UP000050867"/>
    </source>
</evidence>